<dbReference type="OrthoDB" id="10036985at2759"/>
<dbReference type="EMBL" id="CAJNOO010000915">
    <property type="protein sequence ID" value="CAF1060660.1"/>
    <property type="molecule type" value="Genomic_DNA"/>
</dbReference>
<evidence type="ECO:0000313" key="1">
    <source>
        <dbReference type="EMBL" id="CAF1060660.1"/>
    </source>
</evidence>
<dbReference type="AlphaFoldDB" id="A0A819ZA69"/>
<accession>A0A819ZA69</accession>
<sequence>MPLKSIVCGTSDSEKQENRWQNESWQQLIANGDRYVVSDDISPLLSNDFKKRKEDEIKKSTDPRRFEIGQIIRMCNEYTENVLHPSEINSQIVKNTVEKQYGKKHSTDCYSNYSDSYCQTYEQ</sequence>
<gene>
    <name evidence="2" type="ORF">OTI717_LOCUS37178</name>
    <name evidence="1" type="ORF">RFH988_LOCUS17237</name>
</gene>
<comment type="caution">
    <text evidence="2">The sequence shown here is derived from an EMBL/GenBank/DDBJ whole genome shotgun (WGS) entry which is preliminary data.</text>
</comment>
<dbReference type="Proteomes" id="UP000663823">
    <property type="component" value="Unassembled WGS sequence"/>
</dbReference>
<name>A0A819ZA69_9BILA</name>
<proteinExistence type="predicted"/>
<evidence type="ECO:0000313" key="2">
    <source>
        <dbReference type="EMBL" id="CAF4170600.1"/>
    </source>
</evidence>
<reference evidence="2" key="1">
    <citation type="submission" date="2021-02" db="EMBL/GenBank/DDBJ databases">
        <authorList>
            <person name="Nowell W R."/>
        </authorList>
    </citation>
    <scope>NUCLEOTIDE SEQUENCE</scope>
</reference>
<dbReference type="EMBL" id="CAJOAX010017128">
    <property type="protein sequence ID" value="CAF4170600.1"/>
    <property type="molecule type" value="Genomic_DNA"/>
</dbReference>
<organism evidence="2 3">
    <name type="scientific">Rotaria sordida</name>
    <dbReference type="NCBI Taxonomy" id="392033"/>
    <lineage>
        <taxon>Eukaryota</taxon>
        <taxon>Metazoa</taxon>
        <taxon>Spiralia</taxon>
        <taxon>Gnathifera</taxon>
        <taxon>Rotifera</taxon>
        <taxon>Eurotatoria</taxon>
        <taxon>Bdelloidea</taxon>
        <taxon>Philodinida</taxon>
        <taxon>Philodinidae</taxon>
        <taxon>Rotaria</taxon>
    </lineage>
</organism>
<evidence type="ECO:0000313" key="3">
    <source>
        <dbReference type="Proteomes" id="UP000663823"/>
    </source>
</evidence>
<dbReference type="Proteomes" id="UP000663882">
    <property type="component" value="Unassembled WGS sequence"/>
</dbReference>
<protein>
    <submittedName>
        <fullName evidence="2">Uncharacterized protein</fullName>
    </submittedName>
</protein>